<dbReference type="SUPFAM" id="SSF55816">
    <property type="entry name" value="5'-nucleotidase (syn. UDP-sugar hydrolase), C-terminal domain"/>
    <property type="match status" value="1"/>
</dbReference>
<dbReference type="InterPro" id="IPR006179">
    <property type="entry name" value="5_nucleotidase/apyrase"/>
</dbReference>
<dbReference type="Pfam" id="PF02872">
    <property type="entry name" value="5_nucleotid_C"/>
    <property type="match status" value="1"/>
</dbReference>
<dbReference type="Pfam" id="PF00149">
    <property type="entry name" value="Metallophos"/>
    <property type="match status" value="1"/>
</dbReference>
<keyword evidence="2" id="KW-0547">Nucleotide-binding</keyword>
<dbReference type="Pfam" id="PF22888">
    <property type="entry name" value="FIMAH"/>
    <property type="match status" value="1"/>
</dbReference>
<proteinExistence type="inferred from homology"/>
<feature type="chain" id="PRO_5016191234" evidence="2">
    <location>
        <begin position="32"/>
        <end position="733"/>
    </location>
</feature>
<evidence type="ECO:0000256" key="1">
    <source>
        <dbReference type="ARBA" id="ARBA00022729"/>
    </source>
</evidence>
<dbReference type="GO" id="GO:0000166">
    <property type="term" value="F:nucleotide binding"/>
    <property type="evidence" value="ECO:0007669"/>
    <property type="project" value="UniProtKB-KW"/>
</dbReference>
<organism evidence="6 7">
    <name type="scientific">Salipaludibacillus keqinensis</name>
    <dbReference type="NCBI Taxonomy" id="2045207"/>
    <lineage>
        <taxon>Bacteria</taxon>
        <taxon>Bacillati</taxon>
        <taxon>Bacillota</taxon>
        <taxon>Bacilli</taxon>
        <taxon>Bacillales</taxon>
        <taxon>Bacillaceae</taxon>
    </lineage>
</organism>
<evidence type="ECO:0000259" key="4">
    <source>
        <dbReference type="Pfam" id="PF02872"/>
    </source>
</evidence>
<feature type="domain" description="FIMAH" evidence="5">
    <location>
        <begin position="650"/>
        <end position="728"/>
    </location>
</feature>
<keyword evidence="7" id="KW-1185">Reference proteome</keyword>
<dbReference type="InterPro" id="IPR054470">
    <property type="entry name" value="FIMAH_dom"/>
</dbReference>
<dbReference type="PANTHER" id="PTHR11575:SF6">
    <property type="entry name" value="2',3'-CYCLIC-NUCLEOTIDE 2'-PHOSPHODIESTERASE_3'-NUCLEOTIDASE"/>
    <property type="match status" value="1"/>
</dbReference>
<dbReference type="NCBIfam" id="NF006938">
    <property type="entry name" value="PRK09420.1"/>
    <property type="match status" value="1"/>
</dbReference>
<dbReference type="InterPro" id="IPR008334">
    <property type="entry name" value="5'-Nucleotdase_C"/>
</dbReference>
<feature type="domain" description="5'-Nucleotidase C-terminal" evidence="4">
    <location>
        <begin position="376"/>
        <end position="540"/>
    </location>
</feature>
<dbReference type="InterPro" id="IPR036907">
    <property type="entry name" value="5'-Nucleotdase_C_sf"/>
</dbReference>
<dbReference type="PANTHER" id="PTHR11575">
    <property type="entry name" value="5'-NUCLEOTIDASE-RELATED"/>
    <property type="match status" value="1"/>
</dbReference>
<dbReference type="GO" id="GO:0009166">
    <property type="term" value="P:nucleotide catabolic process"/>
    <property type="evidence" value="ECO:0007669"/>
    <property type="project" value="InterPro"/>
</dbReference>
<comment type="caution">
    <text evidence="6">The sequence shown here is derived from an EMBL/GenBank/DDBJ whole genome shotgun (WGS) entry which is preliminary data.</text>
</comment>
<feature type="signal peptide" evidence="2">
    <location>
        <begin position="1"/>
        <end position="31"/>
    </location>
</feature>
<evidence type="ECO:0000259" key="5">
    <source>
        <dbReference type="Pfam" id="PF22888"/>
    </source>
</evidence>
<keyword evidence="2" id="KW-0378">Hydrolase</keyword>
<evidence type="ECO:0000313" key="6">
    <source>
        <dbReference type="EMBL" id="PYZ91780.1"/>
    </source>
</evidence>
<dbReference type="GO" id="GO:0030288">
    <property type="term" value="C:outer membrane-bounded periplasmic space"/>
    <property type="evidence" value="ECO:0007669"/>
    <property type="project" value="TreeGrafter"/>
</dbReference>
<accession>A0A323T9C2</accession>
<dbReference type="PROSITE" id="PS00786">
    <property type="entry name" value="5_NUCLEOTIDASE_2"/>
    <property type="match status" value="1"/>
</dbReference>
<dbReference type="InterPro" id="IPR004843">
    <property type="entry name" value="Calcineurin-like_PHP"/>
</dbReference>
<dbReference type="RefSeq" id="WP_110612165.1">
    <property type="nucleotide sequence ID" value="NZ_PDOD01000006.1"/>
</dbReference>
<dbReference type="EMBL" id="PDOD01000006">
    <property type="protein sequence ID" value="PYZ91780.1"/>
    <property type="molecule type" value="Genomic_DNA"/>
</dbReference>
<dbReference type="Gene3D" id="3.60.21.10">
    <property type="match status" value="1"/>
</dbReference>
<gene>
    <name evidence="6" type="ORF">CR194_19380</name>
</gene>
<reference evidence="6 7" key="1">
    <citation type="submission" date="2017-10" db="EMBL/GenBank/DDBJ databases">
        <title>Bacillus sp. nov., a halophilic bacterium isolated from a Keqin Lake.</title>
        <authorList>
            <person name="Wang H."/>
        </authorList>
    </citation>
    <scope>NUCLEOTIDE SEQUENCE [LARGE SCALE GENOMIC DNA]</scope>
    <source>
        <strain evidence="6 7">KQ-12</strain>
    </source>
</reference>
<name>A0A323T9C2_9BACI</name>
<evidence type="ECO:0000259" key="3">
    <source>
        <dbReference type="Pfam" id="PF00149"/>
    </source>
</evidence>
<sequence>MLKNWRFPHVFKRAAILSLLFVFLSPMVTFGEEHDENDDLHELMIMTTTDIHSYLMPYDYMNDTEVDDYGLVKTATLIDQIRANHDNTILFDNGDIFQGSLLGELEATVEPLEEGETQAIIKAFNELDYAAASIGNHEFNFGLDFLDNAIETSNFPWLNANVYEAGTDLEEHRFQPYEIIEHEVDGKTITLGVIGFTPPQIMQWDNLHLEGNVEVEHIVESAQRYVPELAEQTDLVVALAHTGVNTGDRETEHAAVSLAREVDGIDALVMGHAHQTFPENSGYDNVEGVDDEAGTIHGVPAVMAGSWGSHLGTIQLDLTEENGEWTVVSSKSEVTGVENVEADQGIVDLIVDVHERTLEYVDSVVGTMADSFNTFFSLVMDNEVLQLVNDAQLWFTEDYLEGTEYEDKPLLSAAAPFRAGYRGGYTEVDAGDLRVRDLADIYVYDNTLQVVEVDGDGLNQWLERSAESFNQIDPNEEDDQSLLASFSAFNYDVIEGVEYQIDVTQPIGERITDLTYEGEPVTSDMEFLVATNNYRAGGGGDHLEGLDAPLVDSLQALSIENRYVILDYIQDLGTDYTPYASYNWSIKPIETNGRVLFNSSADGAEHIDKLGLTAVSATGELIDDDNNGAVYTYNFTEEMRAGTDQPDLHTLESTMNDYVDAGELGGPLENQLGTALKQAKHHESHERYSQSVKFMENFLKHLNRKQSDRHIEEAAKADLQEKTEQIIEGLNDN</sequence>
<protein>
    <submittedName>
        <fullName evidence="6">Bifunctional 2',3'-cyclic-nucleotide 2'-phosphodiesterase/3'-nucleotidase</fullName>
    </submittedName>
</protein>
<dbReference type="InterPro" id="IPR029052">
    <property type="entry name" value="Metallo-depent_PP-like"/>
</dbReference>
<dbReference type="SUPFAM" id="SSF56300">
    <property type="entry name" value="Metallo-dependent phosphatases"/>
    <property type="match status" value="1"/>
</dbReference>
<dbReference type="AlphaFoldDB" id="A0A323T9C2"/>
<dbReference type="OrthoDB" id="9775118at2"/>
<evidence type="ECO:0000313" key="7">
    <source>
        <dbReference type="Proteomes" id="UP000248214"/>
    </source>
</evidence>
<feature type="domain" description="Calcineurin-like phosphoesterase" evidence="3">
    <location>
        <begin position="45"/>
        <end position="275"/>
    </location>
</feature>
<evidence type="ECO:0000256" key="2">
    <source>
        <dbReference type="RuleBase" id="RU362119"/>
    </source>
</evidence>
<dbReference type="InterPro" id="IPR006146">
    <property type="entry name" value="5'-Nucleotdase_CS"/>
</dbReference>
<dbReference type="GO" id="GO:0046872">
    <property type="term" value="F:metal ion binding"/>
    <property type="evidence" value="ECO:0007669"/>
    <property type="project" value="InterPro"/>
</dbReference>
<dbReference type="Gene3D" id="3.90.780.10">
    <property type="entry name" value="5'-Nucleotidase, C-terminal domain"/>
    <property type="match status" value="1"/>
</dbReference>
<dbReference type="PRINTS" id="PR01607">
    <property type="entry name" value="APYRASEFAMLY"/>
</dbReference>
<comment type="similarity">
    <text evidence="2">Belongs to the 5'-nucleotidase family.</text>
</comment>
<keyword evidence="1 2" id="KW-0732">Signal</keyword>
<dbReference type="GO" id="GO:0016788">
    <property type="term" value="F:hydrolase activity, acting on ester bonds"/>
    <property type="evidence" value="ECO:0007669"/>
    <property type="project" value="InterPro"/>
</dbReference>
<dbReference type="Proteomes" id="UP000248214">
    <property type="component" value="Unassembled WGS sequence"/>
</dbReference>